<dbReference type="EMBL" id="BNJQ01000022">
    <property type="protein sequence ID" value="GHP08837.1"/>
    <property type="molecule type" value="Genomic_DNA"/>
</dbReference>
<gene>
    <name evidence="6" type="ORF">PPROV_000757400</name>
</gene>
<keyword evidence="1" id="KW-0560">Oxidoreductase</keyword>
<dbReference type="InterPro" id="IPR029058">
    <property type="entry name" value="AB_hydrolase_fold"/>
</dbReference>
<reference evidence="6" key="1">
    <citation type="submission" date="2020-10" db="EMBL/GenBank/DDBJ databases">
        <title>Unveiling of a novel bifunctional photoreceptor, Dualchrome1, isolated from a cosmopolitan green alga.</title>
        <authorList>
            <person name="Suzuki S."/>
            <person name="Kawachi M."/>
        </authorList>
    </citation>
    <scope>NUCLEOTIDE SEQUENCE</scope>
    <source>
        <strain evidence="6">NIES 2893</strain>
    </source>
</reference>
<feature type="compositionally biased region" description="Low complexity" evidence="3">
    <location>
        <begin position="1"/>
        <end position="22"/>
    </location>
</feature>
<name>A0A830HV79_9CHLO</name>
<evidence type="ECO:0000313" key="7">
    <source>
        <dbReference type="Proteomes" id="UP000660262"/>
    </source>
</evidence>
<dbReference type="SUPFAM" id="SSF51905">
    <property type="entry name" value="FAD/NAD(P)-binding domain"/>
    <property type="match status" value="1"/>
</dbReference>
<dbReference type="Proteomes" id="UP000660262">
    <property type="component" value="Unassembled WGS sequence"/>
</dbReference>
<evidence type="ECO:0000259" key="4">
    <source>
        <dbReference type="Pfam" id="PF01494"/>
    </source>
</evidence>
<protein>
    <recommendedName>
        <fullName evidence="8">Alpha/beta hydrolase fold-3 domain-containing protein</fullName>
    </recommendedName>
</protein>
<evidence type="ECO:0000313" key="6">
    <source>
        <dbReference type="EMBL" id="GHP08837.1"/>
    </source>
</evidence>
<feature type="region of interest" description="Disordered" evidence="3">
    <location>
        <begin position="1"/>
        <end position="26"/>
    </location>
</feature>
<evidence type="ECO:0008006" key="8">
    <source>
        <dbReference type="Google" id="ProtNLM"/>
    </source>
</evidence>
<dbReference type="SUPFAM" id="SSF53474">
    <property type="entry name" value="alpha/beta-Hydrolases"/>
    <property type="match status" value="1"/>
</dbReference>
<dbReference type="Gene3D" id="3.50.50.60">
    <property type="entry name" value="FAD/NAD(P)-binding domain"/>
    <property type="match status" value="2"/>
</dbReference>
<keyword evidence="2" id="KW-0503">Monooxygenase</keyword>
<dbReference type="AlphaFoldDB" id="A0A830HV79"/>
<sequence length="849" mass="91862">MASAPSWRSASSSRRPQVSNSSQARQLKLKRLHSTRVVAASASSSAPSTQPLRVVIAGGGICGGLILALLRNHIVFGEQEDNATQEIHIRCFERTPKGKGPPGLNLLLNANGVATLSDTDTELADAVKKVGLEVRRWSARDMTGNVMYDIHDAVCDGLADGVGLRTRWDDVQRTIRQFAPQDAIEWDADVVGYEYKGEGSSRHMLVNVLHKATNVEETVEADILIATDGRYSRVRAQVEGGELPAPHVLGVSDFRVLVPDTTGGAIDDLVRVYNAPDVDNLATRHPNLASDPTFEQVCMRGIARVGAMRIPAVTGSVNSEGDLIGIFGNVRIPRGGQLPDIARTSEAMRALFTPKSGESSLDEIGRFVLDSVVEHADEMHWERFQEVLPRMLDDKGQVLLLGDAAHAFCPSLGQGANMAIEDACVAASMLLSGVKQGASASQIAAAIAARRLPRVTRVGELSAYHAEHLEGPGGCEVAMQREANEWLGEGDNGVWRSSLRWLWSGWPRRHVSTVSLDVPMQSLPNLRDLPDPDPEVIAVNDAEVERASTSVPLVWEKGLDEWRYGRRRAYVHEPTREDRVVETKDGALRSSVSIFRPSEATAARGCYLQVHGGCFCFGDSGGQNDPRLQELANEHGLVVVSVDYPLVPESSHAQAVDAVQAALQWLALEGGADELGMESFGGICAGGESAGANLLLCALVRMRDSGIDVRAMLKSVNLVYGWYDLSLSDSTKNWGERRLMTNTAEYEWHAKLTCGSVDAKDPSVSPIYSDLSQMPPALFSVGTEDALVDDTLRCFEKFRAAGNEASVHIWPGAPHGVGHFGPHASTPLGMRARRATEAWVCSFGIEGRS</sequence>
<dbReference type="Pfam" id="PF01494">
    <property type="entry name" value="FAD_binding_3"/>
    <property type="match status" value="1"/>
</dbReference>
<proteinExistence type="predicted"/>
<accession>A0A830HV79</accession>
<feature type="domain" description="FAD-binding" evidence="4">
    <location>
        <begin position="377"/>
        <end position="458"/>
    </location>
</feature>
<dbReference type="PANTHER" id="PTHR13789:SF309">
    <property type="entry name" value="PUTATIVE (AFU_ORTHOLOGUE AFUA_6G14510)-RELATED"/>
    <property type="match status" value="1"/>
</dbReference>
<dbReference type="GO" id="GO:0004497">
    <property type="term" value="F:monooxygenase activity"/>
    <property type="evidence" value="ECO:0007669"/>
    <property type="project" value="UniProtKB-KW"/>
</dbReference>
<dbReference type="InterPro" id="IPR013094">
    <property type="entry name" value="AB_hydrolase_3"/>
</dbReference>
<dbReference type="InterPro" id="IPR036188">
    <property type="entry name" value="FAD/NAD-bd_sf"/>
</dbReference>
<feature type="domain" description="Alpha/beta hydrolase fold-3" evidence="5">
    <location>
        <begin position="608"/>
        <end position="817"/>
    </location>
</feature>
<dbReference type="Pfam" id="PF07859">
    <property type="entry name" value="Abhydrolase_3"/>
    <property type="match status" value="1"/>
</dbReference>
<dbReference type="Gene3D" id="3.40.50.1820">
    <property type="entry name" value="alpha/beta hydrolase"/>
    <property type="match status" value="1"/>
</dbReference>
<comment type="caution">
    <text evidence="6">The sequence shown here is derived from an EMBL/GenBank/DDBJ whole genome shotgun (WGS) entry which is preliminary data.</text>
</comment>
<dbReference type="InterPro" id="IPR002938">
    <property type="entry name" value="FAD-bd"/>
</dbReference>
<evidence type="ECO:0000256" key="2">
    <source>
        <dbReference type="ARBA" id="ARBA00023033"/>
    </source>
</evidence>
<organism evidence="6 7">
    <name type="scientific">Pycnococcus provasolii</name>
    <dbReference type="NCBI Taxonomy" id="41880"/>
    <lineage>
        <taxon>Eukaryota</taxon>
        <taxon>Viridiplantae</taxon>
        <taxon>Chlorophyta</taxon>
        <taxon>Pseudoscourfieldiophyceae</taxon>
        <taxon>Pseudoscourfieldiales</taxon>
        <taxon>Pycnococcaceae</taxon>
        <taxon>Pycnococcus</taxon>
    </lineage>
</organism>
<evidence type="ECO:0000256" key="3">
    <source>
        <dbReference type="SAM" id="MobiDB-lite"/>
    </source>
</evidence>
<dbReference type="InterPro" id="IPR050493">
    <property type="entry name" value="FAD-dep_Monooxygenase_BioMet"/>
</dbReference>
<evidence type="ECO:0000259" key="5">
    <source>
        <dbReference type="Pfam" id="PF07859"/>
    </source>
</evidence>
<dbReference type="GO" id="GO:0016787">
    <property type="term" value="F:hydrolase activity"/>
    <property type="evidence" value="ECO:0007669"/>
    <property type="project" value="InterPro"/>
</dbReference>
<dbReference type="OrthoDB" id="408631at2759"/>
<dbReference type="GO" id="GO:0071949">
    <property type="term" value="F:FAD binding"/>
    <property type="evidence" value="ECO:0007669"/>
    <property type="project" value="InterPro"/>
</dbReference>
<evidence type="ECO:0000256" key="1">
    <source>
        <dbReference type="ARBA" id="ARBA00023002"/>
    </source>
</evidence>
<dbReference type="PANTHER" id="PTHR13789">
    <property type="entry name" value="MONOOXYGENASE"/>
    <property type="match status" value="1"/>
</dbReference>
<dbReference type="PRINTS" id="PR00420">
    <property type="entry name" value="RNGMNOXGNASE"/>
</dbReference>
<keyword evidence="7" id="KW-1185">Reference proteome</keyword>